<dbReference type="Gene3D" id="3.20.20.210">
    <property type="match status" value="1"/>
</dbReference>
<evidence type="ECO:0000256" key="1">
    <source>
        <dbReference type="ARBA" id="ARBA00004804"/>
    </source>
</evidence>
<comment type="pathway">
    <text evidence="1 7 8">Porphyrin-containing compound metabolism; protoporphyrin-IX biosynthesis; coproporphyrinogen-III from 5-aminolevulinate: step 4/4.</text>
</comment>
<dbReference type="UniPathway" id="UPA00251">
    <property type="reaction ID" value="UER00321"/>
</dbReference>
<dbReference type="HAMAP" id="MF_00218">
    <property type="entry name" value="URO_D"/>
    <property type="match status" value="1"/>
</dbReference>
<dbReference type="GO" id="GO:0004853">
    <property type="term" value="F:uroporphyrinogen decarboxylase activity"/>
    <property type="evidence" value="ECO:0007669"/>
    <property type="project" value="UniProtKB-UniRule"/>
</dbReference>
<dbReference type="InterPro" id="IPR006361">
    <property type="entry name" value="Uroporphyrinogen_deCO2ase_HemE"/>
</dbReference>
<dbReference type="GO" id="GO:0005829">
    <property type="term" value="C:cytosol"/>
    <property type="evidence" value="ECO:0007669"/>
    <property type="project" value="TreeGrafter"/>
</dbReference>
<evidence type="ECO:0000256" key="6">
    <source>
        <dbReference type="ARBA" id="ARBA00023244"/>
    </source>
</evidence>
<comment type="catalytic activity">
    <reaction evidence="7 8">
        <text>uroporphyrinogen III + 4 H(+) = coproporphyrinogen III + 4 CO2</text>
        <dbReference type="Rhea" id="RHEA:19865"/>
        <dbReference type="ChEBI" id="CHEBI:15378"/>
        <dbReference type="ChEBI" id="CHEBI:16526"/>
        <dbReference type="ChEBI" id="CHEBI:57308"/>
        <dbReference type="ChEBI" id="CHEBI:57309"/>
        <dbReference type="EC" id="4.1.1.37"/>
    </reaction>
</comment>
<keyword evidence="12" id="KW-1185">Reference proteome</keyword>
<comment type="subunit">
    <text evidence="7">Homodimer.</text>
</comment>
<name>A0A6M1RVG3_9BACT</name>
<evidence type="ECO:0000256" key="3">
    <source>
        <dbReference type="ARBA" id="ARBA00012288"/>
    </source>
</evidence>
<dbReference type="PROSITE" id="PS00906">
    <property type="entry name" value="UROD_1"/>
    <property type="match status" value="1"/>
</dbReference>
<comment type="function">
    <text evidence="7">Catalyzes the decarboxylation of four acetate groups of uroporphyrinogen-III to yield coproporphyrinogen-III.</text>
</comment>
<evidence type="ECO:0000256" key="9">
    <source>
        <dbReference type="RuleBase" id="RU004169"/>
    </source>
</evidence>
<dbReference type="InterPro" id="IPR038071">
    <property type="entry name" value="UROD/MetE-like_sf"/>
</dbReference>
<protein>
    <recommendedName>
        <fullName evidence="3 7">Uroporphyrinogen decarboxylase</fullName>
        <shortName evidence="7">UPD</shortName>
        <shortName evidence="7">URO-D</shortName>
        <ecNumber evidence="3 7">4.1.1.37</ecNumber>
    </recommendedName>
</protein>
<evidence type="ECO:0000256" key="4">
    <source>
        <dbReference type="ARBA" id="ARBA00022793"/>
    </source>
</evidence>
<evidence type="ECO:0000256" key="7">
    <source>
        <dbReference type="HAMAP-Rule" id="MF_00218"/>
    </source>
</evidence>
<evidence type="ECO:0000259" key="10">
    <source>
        <dbReference type="PROSITE" id="PS00906"/>
    </source>
</evidence>
<comment type="caution">
    <text evidence="7">Lacks conserved residue(s) required for the propagation of feature annotation.</text>
</comment>
<reference evidence="11 12" key="1">
    <citation type="submission" date="2020-02" db="EMBL/GenBank/DDBJ databases">
        <title>Draft genome sequence of Limisphaera ngatamarikiensis NGM72.4T, a thermophilic Verrucomicrobia grouped in subdivision 3.</title>
        <authorList>
            <person name="Carere C.R."/>
            <person name="Steen J."/>
            <person name="Hugenholtz P."/>
            <person name="Stott M.B."/>
        </authorList>
    </citation>
    <scope>NUCLEOTIDE SEQUENCE [LARGE SCALE GENOMIC DNA]</scope>
    <source>
        <strain evidence="11 12">NGM72.4</strain>
    </source>
</reference>
<dbReference type="InterPro" id="IPR000257">
    <property type="entry name" value="Uroporphyrinogen_deCOase"/>
</dbReference>
<dbReference type="Proteomes" id="UP000477311">
    <property type="component" value="Unassembled WGS sequence"/>
</dbReference>
<organism evidence="11 12">
    <name type="scientific">Limisphaera ngatamarikiensis</name>
    <dbReference type="NCBI Taxonomy" id="1324935"/>
    <lineage>
        <taxon>Bacteria</taxon>
        <taxon>Pseudomonadati</taxon>
        <taxon>Verrucomicrobiota</taxon>
        <taxon>Verrucomicrobiia</taxon>
        <taxon>Limisphaerales</taxon>
        <taxon>Limisphaeraceae</taxon>
        <taxon>Limisphaera</taxon>
    </lineage>
</organism>
<feature type="binding site" evidence="7">
    <location>
        <begin position="25"/>
        <end position="29"/>
    </location>
    <ligand>
        <name>substrate</name>
    </ligand>
</feature>
<feature type="binding site" evidence="7">
    <location>
        <position position="206"/>
    </location>
    <ligand>
        <name>substrate</name>
    </ligand>
</feature>
<dbReference type="AlphaFoldDB" id="A0A6M1RVG3"/>
<dbReference type="GO" id="GO:0006782">
    <property type="term" value="P:protoporphyrinogen IX biosynthetic process"/>
    <property type="evidence" value="ECO:0007669"/>
    <property type="project" value="UniProtKB-UniRule"/>
</dbReference>
<evidence type="ECO:0000313" key="11">
    <source>
        <dbReference type="EMBL" id="NGO39401.1"/>
    </source>
</evidence>
<proteinExistence type="inferred from homology"/>
<evidence type="ECO:0000256" key="5">
    <source>
        <dbReference type="ARBA" id="ARBA00023239"/>
    </source>
</evidence>
<dbReference type="EMBL" id="JAAKYA010000053">
    <property type="protein sequence ID" value="NGO39401.1"/>
    <property type="molecule type" value="Genomic_DNA"/>
</dbReference>
<dbReference type="RefSeq" id="WP_165107399.1">
    <property type="nucleotide sequence ID" value="NZ_JAAKYA010000053.1"/>
</dbReference>
<keyword evidence="4 7" id="KW-0210">Decarboxylase</keyword>
<dbReference type="PANTHER" id="PTHR21091:SF169">
    <property type="entry name" value="UROPORPHYRINOGEN DECARBOXYLASE"/>
    <property type="match status" value="1"/>
</dbReference>
<keyword evidence="6 7" id="KW-0627">Porphyrin biosynthesis</keyword>
<dbReference type="Pfam" id="PF01208">
    <property type="entry name" value="URO-D"/>
    <property type="match status" value="1"/>
</dbReference>
<comment type="subcellular location">
    <subcellularLocation>
        <location evidence="7">Cytoplasm</location>
    </subcellularLocation>
</comment>
<dbReference type="CDD" id="cd00717">
    <property type="entry name" value="URO-D"/>
    <property type="match status" value="1"/>
</dbReference>
<comment type="caution">
    <text evidence="11">The sequence shown here is derived from an EMBL/GenBank/DDBJ whole genome shotgun (WGS) entry which is preliminary data.</text>
</comment>
<feature type="binding site" evidence="7">
    <location>
        <position position="74"/>
    </location>
    <ligand>
        <name>substrate</name>
    </ligand>
</feature>
<dbReference type="NCBIfam" id="TIGR01464">
    <property type="entry name" value="hemE"/>
    <property type="match status" value="1"/>
</dbReference>
<dbReference type="EC" id="4.1.1.37" evidence="3 7"/>
<evidence type="ECO:0000256" key="8">
    <source>
        <dbReference type="RuleBase" id="RU000554"/>
    </source>
</evidence>
<evidence type="ECO:0000256" key="2">
    <source>
        <dbReference type="ARBA" id="ARBA00009935"/>
    </source>
</evidence>
<keyword evidence="5 7" id="KW-0456">Lyase</keyword>
<feature type="domain" description="Uroporphyrinogen decarboxylase (URO-D)" evidence="10">
    <location>
        <begin position="20"/>
        <end position="29"/>
    </location>
</feature>
<dbReference type="PANTHER" id="PTHR21091">
    <property type="entry name" value="METHYLTETRAHYDROFOLATE:HOMOCYSTEINE METHYLTRANSFERASE RELATED"/>
    <property type="match status" value="1"/>
</dbReference>
<keyword evidence="7" id="KW-0963">Cytoplasm</keyword>
<sequence length="351" mass="38394">MTGRERFLAACRCRTVDRPPIWLMRQAGRALPEYRALRQRYSFLDLVRTPELAAEVTLQPVRRFGFDAAILFSDILVANEGLGQGYRFRDEGGIAMDFAVKSARDLERLEVARVRERLAYLPAAVRCVREGLGDQTALLGFAGAPWTLANFALEGGSAEVWERAKRLWFEEPALYEALLERLTRAVTEVLRMQIEAGVDAVQVFDSLAGELPAGTYAEAGLPWLQEVVRSVAGRVPVIVFARGYHGDWSRLIGPGVSVVGVDWQVELPEVAARLPAAVGVQGNLDPFLLTLGPAVVRSEAGRLLGVMGGRPGWIFNLGHGVPPAARLDSMEALVQTVREFAGTVSADRLSS</sequence>
<gene>
    <name evidence="7" type="primary">hemE</name>
    <name evidence="11" type="ORF">G4L39_08315</name>
</gene>
<feature type="site" description="Transition state stabilizer" evidence="7">
    <location>
        <position position="74"/>
    </location>
</feature>
<feature type="binding site" evidence="7">
    <location>
        <position position="319"/>
    </location>
    <ligand>
        <name>substrate</name>
    </ligand>
</feature>
<dbReference type="SUPFAM" id="SSF51726">
    <property type="entry name" value="UROD/MetE-like"/>
    <property type="match status" value="1"/>
</dbReference>
<accession>A0A6M1RVG3</accession>
<comment type="similarity">
    <text evidence="2 7 9">Belongs to the uroporphyrinogen decarboxylase family.</text>
</comment>
<evidence type="ECO:0000313" key="12">
    <source>
        <dbReference type="Proteomes" id="UP000477311"/>
    </source>
</evidence>